<dbReference type="Gene3D" id="2.120.10.30">
    <property type="entry name" value="TolB, C-terminal domain"/>
    <property type="match status" value="1"/>
</dbReference>
<comment type="caution">
    <text evidence="1">The sequence shown here is derived from an EMBL/GenBank/DDBJ whole genome shotgun (WGS) entry which is preliminary data.</text>
</comment>
<accession>A0A328BKJ8</accession>
<keyword evidence="2" id="KW-1185">Reference proteome</keyword>
<dbReference type="AlphaFoldDB" id="A0A328BKJ8"/>
<dbReference type="InterPro" id="IPR011042">
    <property type="entry name" value="6-blade_b-propeller_TolB-like"/>
</dbReference>
<evidence type="ECO:0000313" key="2">
    <source>
        <dbReference type="Proteomes" id="UP000248553"/>
    </source>
</evidence>
<protein>
    <recommendedName>
        <fullName evidence="3">Glucose/Sorbosone dehydrogenase domain-containing protein</fullName>
    </recommendedName>
</protein>
<dbReference type="EMBL" id="QHKM01000003">
    <property type="protein sequence ID" value="RAK66941.1"/>
    <property type="molecule type" value="Genomic_DNA"/>
</dbReference>
<name>A0A328BKJ8_9BACT</name>
<evidence type="ECO:0000313" key="1">
    <source>
        <dbReference type="EMBL" id="RAK66941.1"/>
    </source>
</evidence>
<proteinExistence type="predicted"/>
<reference evidence="2" key="1">
    <citation type="submission" date="2018-05" db="EMBL/GenBank/DDBJ databases">
        <authorList>
            <person name="Nie L."/>
        </authorList>
    </citation>
    <scope>NUCLEOTIDE SEQUENCE [LARGE SCALE GENOMIC DNA]</scope>
    <source>
        <strain evidence="2">NL</strain>
    </source>
</reference>
<gene>
    <name evidence="1" type="ORF">DLM85_12100</name>
</gene>
<dbReference type="RefSeq" id="WP_111478362.1">
    <property type="nucleotide sequence ID" value="NZ_QHKM01000003.1"/>
</dbReference>
<evidence type="ECO:0008006" key="3">
    <source>
        <dbReference type="Google" id="ProtNLM"/>
    </source>
</evidence>
<sequence length="73" mass="7101">MSTLYVAEAAGALVRRISAAGRVSPLAGAANAPGSADGPVAAARFKSPLGLAGGPAGTVYVAGGRNHTERAIR</sequence>
<dbReference type="Proteomes" id="UP000248553">
    <property type="component" value="Unassembled WGS sequence"/>
</dbReference>
<organism evidence="1 2">
    <name type="scientific">Hymenobacter edaphi</name>
    <dbReference type="NCBI Taxonomy" id="2211146"/>
    <lineage>
        <taxon>Bacteria</taxon>
        <taxon>Pseudomonadati</taxon>
        <taxon>Bacteroidota</taxon>
        <taxon>Cytophagia</taxon>
        <taxon>Cytophagales</taxon>
        <taxon>Hymenobacteraceae</taxon>
        <taxon>Hymenobacter</taxon>
    </lineage>
</organism>